<gene>
    <name evidence="2" type="ORF">Anas_12587</name>
</gene>
<protein>
    <submittedName>
        <fullName evidence="2">Uncharacterized protein</fullName>
    </submittedName>
</protein>
<keyword evidence="3" id="KW-1185">Reference proteome</keyword>
<proteinExistence type="predicted"/>
<organism evidence="2 3">
    <name type="scientific">Armadillidium nasatum</name>
    <dbReference type="NCBI Taxonomy" id="96803"/>
    <lineage>
        <taxon>Eukaryota</taxon>
        <taxon>Metazoa</taxon>
        <taxon>Ecdysozoa</taxon>
        <taxon>Arthropoda</taxon>
        <taxon>Crustacea</taxon>
        <taxon>Multicrustacea</taxon>
        <taxon>Malacostraca</taxon>
        <taxon>Eumalacostraca</taxon>
        <taxon>Peracarida</taxon>
        <taxon>Isopoda</taxon>
        <taxon>Oniscidea</taxon>
        <taxon>Crinocheta</taxon>
        <taxon>Armadillidiidae</taxon>
        <taxon>Armadillidium</taxon>
    </lineage>
</organism>
<accession>A0A5N5TMX0</accession>
<evidence type="ECO:0000313" key="3">
    <source>
        <dbReference type="Proteomes" id="UP000326759"/>
    </source>
</evidence>
<reference evidence="2 3" key="1">
    <citation type="journal article" date="2019" name="PLoS Biol.">
        <title>Sex chromosomes control vertical transmission of feminizing Wolbachia symbionts in an isopod.</title>
        <authorList>
            <person name="Becking T."/>
            <person name="Chebbi M.A."/>
            <person name="Giraud I."/>
            <person name="Moumen B."/>
            <person name="Laverre T."/>
            <person name="Caubet Y."/>
            <person name="Peccoud J."/>
            <person name="Gilbert C."/>
            <person name="Cordaux R."/>
        </authorList>
    </citation>
    <scope>NUCLEOTIDE SEQUENCE [LARGE SCALE GENOMIC DNA]</scope>
    <source>
        <strain evidence="2">ANa2</strain>
        <tissue evidence="2">Whole body excluding digestive tract and cuticle</tissue>
    </source>
</reference>
<dbReference type="AlphaFoldDB" id="A0A5N5TMX0"/>
<name>A0A5N5TMX0_9CRUS</name>
<feature type="region of interest" description="Disordered" evidence="1">
    <location>
        <begin position="1"/>
        <end position="35"/>
    </location>
</feature>
<evidence type="ECO:0000313" key="2">
    <source>
        <dbReference type="EMBL" id="KAB7507510.1"/>
    </source>
</evidence>
<sequence>MSNLQNFSIAPNPLLGLAESNPSPENSNDAQTSEKKTVLDPVLDIVCTLLDTLGLDETAKGLPVVGGLLDGGKIKNGEQNGGVIPGLLR</sequence>
<dbReference type="Proteomes" id="UP000326759">
    <property type="component" value="Unassembled WGS sequence"/>
</dbReference>
<evidence type="ECO:0000256" key="1">
    <source>
        <dbReference type="SAM" id="MobiDB-lite"/>
    </source>
</evidence>
<dbReference type="EMBL" id="SEYY01000308">
    <property type="protein sequence ID" value="KAB7507510.1"/>
    <property type="molecule type" value="Genomic_DNA"/>
</dbReference>
<feature type="compositionally biased region" description="Polar residues" evidence="1">
    <location>
        <begin position="20"/>
        <end position="31"/>
    </location>
</feature>
<comment type="caution">
    <text evidence="2">The sequence shown here is derived from an EMBL/GenBank/DDBJ whole genome shotgun (WGS) entry which is preliminary data.</text>
</comment>